<feature type="domain" description="Glycosyltransferase subfamily 4-like N-terminal" evidence="3">
    <location>
        <begin position="11"/>
        <end position="178"/>
    </location>
</feature>
<dbReference type="GeneID" id="24919163"/>
<feature type="domain" description="Glycosyl transferase family 1" evidence="2">
    <location>
        <begin position="201"/>
        <end position="345"/>
    </location>
</feature>
<dbReference type="GO" id="GO:0006506">
    <property type="term" value="P:GPI anchor biosynthetic process"/>
    <property type="evidence" value="ECO:0007669"/>
    <property type="project" value="TreeGrafter"/>
</dbReference>
<protein>
    <submittedName>
        <fullName evidence="4">Uncharacterized protein</fullName>
    </submittedName>
</protein>
<name>D8M1A2_BLAHO</name>
<evidence type="ECO:0000313" key="4">
    <source>
        <dbReference type="EMBL" id="CBK21841.2"/>
    </source>
</evidence>
<dbReference type="GO" id="GO:0017176">
    <property type="term" value="F:phosphatidylinositol N-acetylglucosaminyltransferase activity"/>
    <property type="evidence" value="ECO:0007669"/>
    <property type="project" value="TreeGrafter"/>
</dbReference>
<dbReference type="Proteomes" id="UP000008312">
    <property type="component" value="Unassembled WGS sequence"/>
</dbReference>
<dbReference type="EMBL" id="FN668645">
    <property type="protein sequence ID" value="CBK21841.2"/>
    <property type="molecule type" value="Genomic_DNA"/>
</dbReference>
<keyword evidence="5" id="KW-1185">Reference proteome</keyword>
<dbReference type="InParanoid" id="D8M1A2"/>
<dbReference type="FunCoup" id="D8M1A2">
    <property type="interactions" value="146"/>
</dbReference>
<dbReference type="OMA" id="SHFWMSG"/>
<dbReference type="InterPro" id="IPR028098">
    <property type="entry name" value="Glyco_trans_4-like_N"/>
</dbReference>
<proteinExistence type="predicted"/>
<dbReference type="Pfam" id="PF00534">
    <property type="entry name" value="Glycos_transf_1"/>
    <property type="match status" value="1"/>
</dbReference>
<keyword evidence="1" id="KW-0808">Transferase</keyword>
<reference evidence="4" key="1">
    <citation type="submission" date="2010-02" db="EMBL/GenBank/DDBJ databases">
        <title>Sequencing and annotation of the Blastocystis hominis genome.</title>
        <authorList>
            <person name="Wincker P."/>
        </authorList>
    </citation>
    <scope>NUCLEOTIDE SEQUENCE</scope>
    <source>
        <strain evidence="4">Singapore isolate B</strain>
    </source>
</reference>
<organism evidence="4">
    <name type="scientific">Blastocystis hominis</name>
    <dbReference type="NCBI Taxonomy" id="12968"/>
    <lineage>
        <taxon>Eukaryota</taxon>
        <taxon>Sar</taxon>
        <taxon>Stramenopiles</taxon>
        <taxon>Bigyra</taxon>
        <taxon>Opalozoa</taxon>
        <taxon>Opalinata</taxon>
        <taxon>Blastocystidae</taxon>
        <taxon>Blastocystis</taxon>
    </lineage>
</organism>
<dbReference type="RefSeq" id="XP_012895889.1">
    <property type="nucleotide sequence ID" value="XM_013040435.1"/>
</dbReference>
<evidence type="ECO:0000259" key="2">
    <source>
        <dbReference type="Pfam" id="PF00534"/>
    </source>
</evidence>
<dbReference type="InterPro" id="IPR001296">
    <property type="entry name" value="Glyco_trans_1"/>
</dbReference>
<evidence type="ECO:0000256" key="1">
    <source>
        <dbReference type="ARBA" id="ARBA00022676"/>
    </source>
</evidence>
<dbReference type="Gene3D" id="3.40.50.2000">
    <property type="entry name" value="Glycogen Phosphorylase B"/>
    <property type="match status" value="2"/>
</dbReference>
<dbReference type="AlphaFoldDB" id="D8M1A2"/>
<dbReference type="SUPFAM" id="SSF53756">
    <property type="entry name" value="UDP-Glycosyltransferase/glycogen phosphorylase"/>
    <property type="match status" value="1"/>
</dbReference>
<evidence type="ECO:0000259" key="3">
    <source>
        <dbReference type="Pfam" id="PF13439"/>
    </source>
</evidence>
<dbReference type="GO" id="GO:0000506">
    <property type="term" value="C:glycosylphosphatidylinositol-N-acetylglucosaminyltransferase (GPI-GnT) complex"/>
    <property type="evidence" value="ECO:0007669"/>
    <property type="project" value="TreeGrafter"/>
</dbReference>
<dbReference type="Pfam" id="PF13439">
    <property type="entry name" value="Glyco_transf_4"/>
    <property type="match status" value="1"/>
</dbReference>
<dbReference type="PANTHER" id="PTHR45871">
    <property type="entry name" value="N-ACETYLGLUCOSAMINYL-PHOSPHATIDYLINOSITOL BIOSYNTHETIC PROTEIN"/>
    <property type="match status" value="1"/>
</dbReference>
<keyword evidence="1" id="KW-0328">Glycosyltransferase</keyword>
<dbReference type="OrthoDB" id="734129at2759"/>
<gene>
    <name evidence="4" type="ORF">GSBLH_T00001945001</name>
</gene>
<dbReference type="PANTHER" id="PTHR45871:SF1">
    <property type="entry name" value="PHOSPHATIDYLINOSITOL N-ACETYLGLUCOSAMINYLTRANSFERASE SUBUNIT A"/>
    <property type="match status" value="1"/>
</dbReference>
<sequence>MVTEFFYPRCGGVEMHVFSISQALLKQGCHVIVITRGDEHHQGIEYFNKQLKVYYLPLEEMALGSIYPYCFLLIPFLRHILISEQIQVVHYHQYTSGMFHTSVREVELLGIRTVYTDHSLMNTNQLDGIAINKVLQCSCSNVNALICVSKADRSNLCERLEVSSIPHNLYVLPNGVNAKDFQHDFSNHPLSIRIRNQFGNGQYVTIAVLSRLVYRKGVFLLKELIDRVLSNYDSVNYVIAGGGKQECIIRERADYWNAVCKQTRVFLLGTIEHDLVAPFLVSCGDIFLSCSLTESFNITLLEAFVSGCKLVSTNVGGVPELFPSNCITLKSPTVNSLFEGIQEALVEIDFKHVAHPRVLDEVDKAILDSFEYNRPC</sequence>
<accession>D8M1A2</accession>
<evidence type="ECO:0000313" key="5">
    <source>
        <dbReference type="Proteomes" id="UP000008312"/>
    </source>
</evidence>